<gene>
    <name evidence="3" type="ORF">FSB_LOCUS49737</name>
</gene>
<keyword evidence="1" id="KW-0862">Zinc</keyword>
<accession>A0A2N9IC33</accession>
<dbReference type="Gene3D" id="4.10.60.10">
    <property type="entry name" value="Zinc finger, CCHC-type"/>
    <property type="match status" value="1"/>
</dbReference>
<dbReference type="AlphaFoldDB" id="A0A2N9IC33"/>
<dbReference type="GO" id="GO:0008270">
    <property type="term" value="F:zinc ion binding"/>
    <property type="evidence" value="ECO:0007669"/>
    <property type="project" value="UniProtKB-KW"/>
</dbReference>
<evidence type="ECO:0000313" key="3">
    <source>
        <dbReference type="EMBL" id="SPD21855.1"/>
    </source>
</evidence>
<dbReference type="GO" id="GO:0003676">
    <property type="term" value="F:nucleic acid binding"/>
    <property type="evidence" value="ECO:0007669"/>
    <property type="project" value="InterPro"/>
</dbReference>
<keyword evidence="1" id="KW-0479">Metal-binding</keyword>
<dbReference type="Pfam" id="PF14223">
    <property type="entry name" value="Retrotran_gag_2"/>
    <property type="match status" value="1"/>
</dbReference>
<dbReference type="InterPro" id="IPR001878">
    <property type="entry name" value="Znf_CCHC"/>
</dbReference>
<sequence length="377" mass="43125">MSTETVQNIVVAPVTTPVTVPINHGEKPEKFNGTEFKRWQQKMLFYLTTLNLAKFLYEDAPTLNENESDKQVVAAIDAWKHADFLCKNYILNGLDNTLYNVYSQIKTARELWDSLDKKYKTEDAGTKKFIEGMTLSESFQVATIIEKLPSSWKEFKNYLKHKRKEMKLEDLIVRLRIEEDNRTSEKAMWNQTIESKANVVEHNNKNKKRKHFGQEFGQGSNQDTKGGHAKRFKGKCFICDKPGHRAKDCRKRNDQGNKKTFQANISEVGTLSKDVSDINLSAVVSEVNLVGDTKEWWVDTGATRHICSDKNMFSKYHSVEHGEQLFMGNSSTARVEGKGKVILKMTSGKELTLNDVLHVPDIRKNLVSGSLLKQEWV</sequence>
<evidence type="ECO:0000259" key="2">
    <source>
        <dbReference type="PROSITE" id="PS50158"/>
    </source>
</evidence>
<reference evidence="3" key="1">
    <citation type="submission" date="2018-02" db="EMBL/GenBank/DDBJ databases">
        <authorList>
            <person name="Cohen D.B."/>
            <person name="Kent A.D."/>
        </authorList>
    </citation>
    <scope>NUCLEOTIDE SEQUENCE</scope>
</reference>
<keyword evidence="1" id="KW-0863">Zinc-finger</keyword>
<dbReference type="PROSITE" id="PS50158">
    <property type="entry name" value="ZF_CCHC"/>
    <property type="match status" value="1"/>
</dbReference>
<dbReference type="PANTHER" id="PTHR47592:SF27">
    <property type="entry name" value="OS08G0421700 PROTEIN"/>
    <property type="match status" value="1"/>
</dbReference>
<feature type="domain" description="CCHC-type" evidence="2">
    <location>
        <begin position="235"/>
        <end position="251"/>
    </location>
</feature>
<evidence type="ECO:0000256" key="1">
    <source>
        <dbReference type="PROSITE-ProRule" id="PRU00047"/>
    </source>
</evidence>
<dbReference type="SMART" id="SM00343">
    <property type="entry name" value="ZnF_C2HC"/>
    <property type="match status" value="1"/>
</dbReference>
<dbReference type="EMBL" id="OIVN01005311">
    <property type="protein sequence ID" value="SPD21855.1"/>
    <property type="molecule type" value="Genomic_DNA"/>
</dbReference>
<name>A0A2N9IC33_FAGSY</name>
<proteinExistence type="predicted"/>
<dbReference type="InterPro" id="IPR036875">
    <property type="entry name" value="Znf_CCHC_sf"/>
</dbReference>
<dbReference type="Pfam" id="PF22936">
    <property type="entry name" value="Pol_BBD"/>
    <property type="match status" value="1"/>
</dbReference>
<dbReference type="SUPFAM" id="SSF57756">
    <property type="entry name" value="Retrovirus zinc finger-like domains"/>
    <property type="match status" value="1"/>
</dbReference>
<dbReference type="InterPro" id="IPR054722">
    <property type="entry name" value="PolX-like_BBD"/>
</dbReference>
<dbReference type="PANTHER" id="PTHR47592">
    <property type="entry name" value="PBF68 PROTEIN"/>
    <property type="match status" value="1"/>
</dbReference>
<organism evidence="3">
    <name type="scientific">Fagus sylvatica</name>
    <name type="common">Beechnut</name>
    <dbReference type="NCBI Taxonomy" id="28930"/>
    <lineage>
        <taxon>Eukaryota</taxon>
        <taxon>Viridiplantae</taxon>
        <taxon>Streptophyta</taxon>
        <taxon>Embryophyta</taxon>
        <taxon>Tracheophyta</taxon>
        <taxon>Spermatophyta</taxon>
        <taxon>Magnoliopsida</taxon>
        <taxon>eudicotyledons</taxon>
        <taxon>Gunneridae</taxon>
        <taxon>Pentapetalae</taxon>
        <taxon>rosids</taxon>
        <taxon>fabids</taxon>
        <taxon>Fagales</taxon>
        <taxon>Fagaceae</taxon>
        <taxon>Fagus</taxon>
    </lineage>
</organism>
<protein>
    <recommendedName>
        <fullName evidence="2">CCHC-type domain-containing protein</fullName>
    </recommendedName>
</protein>
<dbReference type="Pfam" id="PF00098">
    <property type="entry name" value="zf-CCHC"/>
    <property type="match status" value="1"/>
</dbReference>